<protein>
    <submittedName>
        <fullName evidence="1">Uncharacterized protein</fullName>
    </submittedName>
</protein>
<evidence type="ECO:0000313" key="2">
    <source>
        <dbReference type="Proteomes" id="UP000649259"/>
    </source>
</evidence>
<evidence type="ECO:0000313" key="1">
    <source>
        <dbReference type="EMBL" id="GHI64458.1"/>
    </source>
</evidence>
<dbReference type="Proteomes" id="UP000649259">
    <property type="component" value="Unassembled WGS sequence"/>
</dbReference>
<dbReference type="EMBL" id="BNEB01000005">
    <property type="protein sequence ID" value="GHI64458.1"/>
    <property type="molecule type" value="Genomic_DNA"/>
</dbReference>
<gene>
    <name evidence="1" type="ORF">Saso_61080</name>
</gene>
<keyword evidence="2" id="KW-1185">Reference proteome</keyword>
<reference evidence="2" key="1">
    <citation type="submission" date="2023-07" db="EMBL/GenBank/DDBJ databases">
        <title>Whole genome shotgun sequence of Streptomyces cacaoi subsp. asoensis NBRC 13813.</title>
        <authorList>
            <person name="Komaki H."/>
            <person name="Tamura T."/>
        </authorList>
    </citation>
    <scope>NUCLEOTIDE SEQUENCE [LARGE SCALE GENOMIC DNA]</scope>
    <source>
        <strain evidence="2">NBRC 13813</strain>
    </source>
</reference>
<organism evidence="1 2">
    <name type="scientific">Streptomyces asoensis</name>
    <dbReference type="NCBI Taxonomy" id="249586"/>
    <lineage>
        <taxon>Bacteria</taxon>
        <taxon>Bacillati</taxon>
        <taxon>Actinomycetota</taxon>
        <taxon>Actinomycetes</taxon>
        <taxon>Kitasatosporales</taxon>
        <taxon>Streptomycetaceae</taxon>
        <taxon>Streptomyces</taxon>
    </lineage>
</organism>
<name>A0ABQ3S8K5_9ACTN</name>
<accession>A0ABQ3S8K5</accession>
<proteinExistence type="predicted"/>
<sequence>MVGDCFDLCRSLSRGEGVQVGGEIRCGPGLVRQRMRVAEGLRVASRPPLQVAAGGEVVPGGVDLVGVAADVVVQVEVRVTRGDTRVLRWGVVRIRELDAFSMHSGVGVEERQLVGM</sequence>
<comment type="caution">
    <text evidence="1">The sequence shown here is derived from an EMBL/GenBank/DDBJ whole genome shotgun (WGS) entry which is preliminary data.</text>
</comment>